<name>A0A6L2JDG5_TANCI</name>
<protein>
    <submittedName>
        <fullName evidence="1">Uncharacterized protein</fullName>
    </submittedName>
</protein>
<comment type="caution">
    <text evidence="1">The sequence shown here is derived from an EMBL/GenBank/DDBJ whole genome shotgun (WGS) entry which is preliminary data.</text>
</comment>
<gene>
    <name evidence="1" type="ORF">Tci_006959</name>
</gene>
<evidence type="ECO:0000313" key="1">
    <source>
        <dbReference type="EMBL" id="GEU34981.1"/>
    </source>
</evidence>
<accession>A0A6L2JDG5</accession>
<reference evidence="1" key="1">
    <citation type="journal article" date="2019" name="Sci. Rep.">
        <title>Draft genome of Tanacetum cinerariifolium, the natural source of mosquito coil.</title>
        <authorList>
            <person name="Yamashiro T."/>
            <person name="Shiraishi A."/>
            <person name="Satake H."/>
            <person name="Nakayama K."/>
        </authorList>
    </citation>
    <scope>NUCLEOTIDE SEQUENCE</scope>
</reference>
<organism evidence="1">
    <name type="scientific">Tanacetum cinerariifolium</name>
    <name type="common">Dalmatian daisy</name>
    <name type="synonym">Chrysanthemum cinerariifolium</name>
    <dbReference type="NCBI Taxonomy" id="118510"/>
    <lineage>
        <taxon>Eukaryota</taxon>
        <taxon>Viridiplantae</taxon>
        <taxon>Streptophyta</taxon>
        <taxon>Embryophyta</taxon>
        <taxon>Tracheophyta</taxon>
        <taxon>Spermatophyta</taxon>
        <taxon>Magnoliopsida</taxon>
        <taxon>eudicotyledons</taxon>
        <taxon>Gunneridae</taxon>
        <taxon>Pentapetalae</taxon>
        <taxon>asterids</taxon>
        <taxon>campanulids</taxon>
        <taxon>Asterales</taxon>
        <taxon>Asteraceae</taxon>
        <taxon>Asteroideae</taxon>
        <taxon>Anthemideae</taxon>
        <taxon>Anthemidinae</taxon>
        <taxon>Tanacetum</taxon>
    </lineage>
</organism>
<dbReference type="AlphaFoldDB" id="A0A6L2JDG5"/>
<dbReference type="EMBL" id="BKCJ010000640">
    <property type="protein sequence ID" value="GEU34981.1"/>
    <property type="molecule type" value="Genomic_DNA"/>
</dbReference>
<sequence>MSYDCEFFSSAQLVRVVDVVASPLHLVRLNKRKLLVENRGLWGIIELLLYQWTYTPYPVKANTPHRSVECQVRRIEFTEYAVLFGEQIRYLDSKTQYAVLNRRIDTSYPTSGYGVSGDQTK</sequence>
<proteinExistence type="predicted"/>